<evidence type="ECO:0000313" key="6">
    <source>
        <dbReference type="Proteomes" id="UP000002011"/>
    </source>
</evidence>
<dbReference type="OrthoDB" id="5582699at2"/>
<sequence>MYGTVRVLRNIVYAAVERGGDPGRLCAALGISPADLTDADKRIEGVQPIIDLWTEVVRSTGDQAAGLHIGQANNPSIFGVLGYLMQSCRTLKEAYAQVVKYQQTVSGWISYDFVDGKEFELIFKVHPLWEQVSPETARQGVEMAVAGIFNHIQILTGKQICPVRAELVLQTPVPKATYEQLLRCPVYFGKAQNRVVFERGLGDTRLISADESLYASFAQILREKSAASGQSERFGAQVRAVIARDFGGRIPSLEIIAGHLNLSERSFQRRLHEDGESYRSLAAGLKKELAVSLLRNTDAKVYAISEVLGYAEPSAFHRAFRNWTRTSPVRQKRLTDAPKIVDRS</sequence>
<feature type="domain" description="HTH araC/xylS-type" evidence="4">
    <location>
        <begin position="236"/>
        <end position="334"/>
    </location>
</feature>
<dbReference type="eggNOG" id="COG2207">
    <property type="taxonomic scope" value="Bacteria"/>
</dbReference>
<organism evidence="5 6">
    <name type="scientific">Dyadobacter fermentans (strain ATCC 700827 / DSM 18053 / CIP 107007 / KCTC 52180 / NS114)</name>
    <dbReference type="NCBI Taxonomy" id="471854"/>
    <lineage>
        <taxon>Bacteria</taxon>
        <taxon>Pseudomonadati</taxon>
        <taxon>Bacteroidota</taxon>
        <taxon>Cytophagia</taxon>
        <taxon>Cytophagales</taxon>
        <taxon>Spirosomataceae</taxon>
        <taxon>Dyadobacter</taxon>
    </lineage>
</organism>
<evidence type="ECO:0000313" key="5">
    <source>
        <dbReference type="EMBL" id="ACT92692.1"/>
    </source>
</evidence>
<dbReference type="Proteomes" id="UP000002011">
    <property type="component" value="Chromosome"/>
</dbReference>
<evidence type="ECO:0000256" key="3">
    <source>
        <dbReference type="ARBA" id="ARBA00023163"/>
    </source>
</evidence>
<dbReference type="SMART" id="SM00342">
    <property type="entry name" value="HTH_ARAC"/>
    <property type="match status" value="1"/>
</dbReference>
<dbReference type="GO" id="GO:0003700">
    <property type="term" value="F:DNA-binding transcription factor activity"/>
    <property type="evidence" value="ECO:0007669"/>
    <property type="project" value="InterPro"/>
</dbReference>
<dbReference type="InterPro" id="IPR018060">
    <property type="entry name" value="HTH_AraC"/>
</dbReference>
<evidence type="ECO:0000256" key="2">
    <source>
        <dbReference type="ARBA" id="ARBA00023125"/>
    </source>
</evidence>
<dbReference type="AlphaFoldDB" id="C6VRI9"/>
<dbReference type="SUPFAM" id="SSF46689">
    <property type="entry name" value="Homeodomain-like"/>
    <property type="match status" value="1"/>
</dbReference>
<dbReference type="InterPro" id="IPR032687">
    <property type="entry name" value="AraC-type_N"/>
</dbReference>
<name>C6VRI9_DYAFD</name>
<evidence type="ECO:0000256" key="1">
    <source>
        <dbReference type="ARBA" id="ARBA00023015"/>
    </source>
</evidence>
<dbReference type="InterPro" id="IPR009057">
    <property type="entry name" value="Homeodomain-like_sf"/>
</dbReference>
<keyword evidence="1" id="KW-0805">Transcription regulation</keyword>
<proteinExistence type="predicted"/>
<dbReference type="EMBL" id="CP001619">
    <property type="protein sequence ID" value="ACT92692.1"/>
    <property type="molecule type" value="Genomic_DNA"/>
</dbReference>
<dbReference type="GO" id="GO:0000976">
    <property type="term" value="F:transcription cis-regulatory region binding"/>
    <property type="evidence" value="ECO:0007669"/>
    <property type="project" value="TreeGrafter"/>
</dbReference>
<dbReference type="Pfam" id="PF12625">
    <property type="entry name" value="Arabinose_bd"/>
    <property type="match status" value="1"/>
</dbReference>
<accession>C6VRI9</accession>
<dbReference type="GO" id="GO:0005829">
    <property type="term" value="C:cytosol"/>
    <property type="evidence" value="ECO:0007669"/>
    <property type="project" value="TreeGrafter"/>
</dbReference>
<keyword evidence="6" id="KW-1185">Reference proteome</keyword>
<protein>
    <submittedName>
        <fullName evidence="5">Transcriptional regulator, AraC family</fullName>
    </submittedName>
</protein>
<dbReference type="Gene3D" id="1.10.10.60">
    <property type="entry name" value="Homeodomain-like"/>
    <property type="match status" value="1"/>
</dbReference>
<dbReference type="STRING" id="471854.Dfer_1446"/>
<keyword evidence="2" id="KW-0238">DNA-binding</keyword>
<gene>
    <name evidence="5" type="ordered locus">Dfer_1446</name>
</gene>
<dbReference type="PANTHER" id="PTHR47894:SF1">
    <property type="entry name" value="HTH-TYPE TRANSCRIPTIONAL REGULATOR VQSM"/>
    <property type="match status" value="1"/>
</dbReference>
<dbReference type="Pfam" id="PF12833">
    <property type="entry name" value="HTH_18"/>
    <property type="match status" value="1"/>
</dbReference>
<dbReference type="PROSITE" id="PS01124">
    <property type="entry name" value="HTH_ARAC_FAMILY_2"/>
    <property type="match status" value="1"/>
</dbReference>
<dbReference type="PANTHER" id="PTHR47894">
    <property type="entry name" value="HTH-TYPE TRANSCRIPTIONAL REGULATOR GADX"/>
    <property type="match status" value="1"/>
</dbReference>
<dbReference type="HOGENOM" id="CLU_047522_1_1_10"/>
<evidence type="ECO:0000259" key="4">
    <source>
        <dbReference type="PROSITE" id="PS01124"/>
    </source>
</evidence>
<dbReference type="RefSeq" id="WP_015810946.1">
    <property type="nucleotide sequence ID" value="NC_013037.1"/>
</dbReference>
<keyword evidence="3" id="KW-0804">Transcription</keyword>
<dbReference type="KEGG" id="dfe:Dfer_1446"/>
<reference evidence="5 6" key="1">
    <citation type="journal article" date="2009" name="Stand. Genomic Sci.">
        <title>Complete genome sequence of Dyadobacter fermentans type strain (NS114).</title>
        <authorList>
            <person name="Lang E."/>
            <person name="Lapidus A."/>
            <person name="Chertkov O."/>
            <person name="Brettin T."/>
            <person name="Detter J.C."/>
            <person name="Han C."/>
            <person name="Copeland A."/>
            <person name="Glavina Del Rio T."/>
            <person name="Nolan M."/>
            <person name="Chen F."/>
            <person name="Lucas S."/>
            <person name="Tice H."/>
            <person name="Cheng J.F."/>
            <person name="Land M."/>
            <person name="Hauser L."/>
            <person name="Chang Y.J."/>
            <person name="Jeffries C.D."/>
            <person name="Kopitz M."/>
            <person name="Bruce D."/>
            <person name="Goodwin L."/>
            <person name="Pitluck S."/>
            <person name="Ovchinnikova G."/>
            <person name="Pati A."/>
            <person name="Ivanova N."/>
            <person name="Mavrommatis K."/>
            <person name="Chen A."/>
            <person name="Palaniappan K."/>
            <person name="Chain P."/>
            <person name="Bristow J."/>
            <person name="Eisen J.A."/>
            <person name="Markowitz V."/>
            <person name="Hugenholtz P."/>
            <person name="Goker M."/>
            <person name="Rohde M."/>
            <person name="Kyrpides N.C."/>
            <person name="Klenk H.P."/>
        </authorList>
    </citation>
    <scope>NUCLEOTIDE SEQUENCE [LARGE SCALE GENOMIC DNA]</scope>
    <source>
        <strain evidence="6">ATCC 700827 / DSM 18053 / CIP 107007 / KCTC 52180 / NS114</strain>
    </source>
</reference>